<dbReference type="InterPro" id="IPR038078">
    <property type="entry name" value="PhoU-like_sf"/>
</dbReference>
<dbReference type="Pfam" id="PF01865">
    <property type="entry name" value="PhoU_div"/>
    <property type="match status" value="1"/>
</dbReference>
<name>A0A1G1WCZ6_9BACT</name>
<dbReference type="InterPro" id="IPR052912">
    <property type="entry name" value="UPF0111_domain"/>
</dbReference>
<evidence type="ECO:0000313" key="3">
    <source>
        <dbReference type="Proteomes" id="UP000177588"/>
    </source>
</evidence>
<evidence type="ECO:0008006" key="4">
    <source>
        <dbReference type="Google" id="ProtNLM"/>
    </source>
</evidence>
<dbReference type="STRING" id="1802597.A2Z24_01775"/>
<sequence length="215" mass="24924">MFNFLISRRTEIFDGLIEQSQIIEETARLFKEATHNWRKLKENSSKIEQLEAKGDELVHAITDEIETAFILPLDKEDLKELTELLDDIEDDIEEVANRLIIYRISKPNQALKEFSNFISEAVEKIGLAVKLIKENKLTSKEFSAHYRALHEIENKGDQLHRKVLGQIMGNGSPGSYGKDTRSALKWIEIFQTLEDTLDECEDVAIIFDRLRIKYK</sequence>
<reference evidence="2 3" key="1">
    <citation type="journal article" date="2016" name="Nat. Commun.">
        <title>Thousands of microbial genomes shed light on interconnected biogeochemical processes in an aquifer system.</title>
        <authorList>
            <person name="Anantharaman K."/>
            <person name="Brown C.T."/>
            <person name="Hug L.A."/>
            <person name="Sharon I."/>
            <person name="Castelle C.J."/>
            <person name="Probst A.J."/>
            <person name="Thomas B.C."/>
            <person name="Singh A."/>
            <person name="Wilkins M.J."/>
            <person name="Karaoz U."/>
            <person name="Brodie E.L."/>
            <person name="Williams K.H."/>
            <person name="Hubbard S.S."/>
            <person name="Banfield J.F."/>
        </authorList>
    </citation>
    <scope>NUCLEOTIDE SEQUENCE [LARGE SCALE GENOMIC DNA]</scope>
</reference>
<proteinExistence type="inferred from homology"/>
<dbReference type="PANTHER" id="PTHR37298">
    <property type="entry name" value="UPF0111 PROTEIN YKAA"/>
    <property type="match status" value="1"/>
</dbReference>
<protein>
    <recommendedName>
        <fullName evidence="4">TIGR00153 family protein</fullName>
    </recommendedName>
</protein>
<comment type="similarity">
    <text evidence="1">Belongs to the UPF0111 family.</text>
</comment>
<accession>A0A1G1WCZ6</accession>
<dbReference type="Proteomes" id="UP000177588">
    <property type="component" value="Unassembled WGS sequence"/>
</dbReference>
<organism evidence="2 3">
    <name type="scientific">Candidatus Woykebacteria bacterium RBG_16_44_10</name>
    <dbReference type="NCBI Taxonomy" id="1802597"/>
    <lineage>
        <taxon>Bacteria</taxon>
        <taxon>Candidatus Woykeibacteriota</taxon>
    </lineage>
</organism>
<dbReference type="EMBL" id="MHCT01000027">
    <property type="protein sequence ID" value="OGY25565.1"/>
    <property type="molecule type" value="Genomic_DNA"/>
</dbReference>
<evidence type="ECO:0000313" key="2">
    <source>
        <dbReference type="EMBL" id="OGY25565.1"/>
    </source>
</evidence>
<dbReference type="PANTHER" id="PTHR37298:SF1">
    <property type="entry name" value="UPF0111 PROTEIN YKAA"/>
    <property type="match status" value="1"/>
</dbReference>
<dbReference type="InterPro" id="IPR018445">
    <property type="entry name" value="Put_Phosphate_transp_reg"/>
</dbReference>
<gene>
    <name evidence="2" type="ORF">A2Z24_01775</name>
</gene>
<dbReference type="AlphaFoldDB" id="A0A1G1WCZ6"/>
<evidence type="ECO:0000256" key="1">
    <source>
        <dbReference type="ARBA" id="ARBA00008591"/>
    </source>
</evidence>
<dbReference type="Gene3D" id="1.20.58.220">
    <property type="entry name" value="Phosphate transport system protein phou homolog 2, domain 2"/>
    <property type="match status" value="1"/>
</dbReference>
<comment type="caution">
    <text evidence="2">The sequence shown here is derived from an EMBL/GenBank/DDBJ whole genome shotgun (WGS) entry which is preliminary data.</text>
</comment>